<sequence length="211" mass="23431">TPQPPPETVTQAAVTVNQHFETVKPITIPSTELTKVPSNSVINMTEMTLLKANHSEYIDVQTFFRTGLPNNIILGIFKLNMPTHLVKAHEDYRAKNLNMKNVRVFHGTKHVCNPKRFISDPKAEFCRSGCGVCGIAQNGNKITFARDKRLWFANNSSVSLGYCNNGYQKPSGYRKKGATNGTVENAMFVVELITQLIGPVFTLDSEAVCIQ</sequence>
<evidence type="ECO:0000313" key="2">
    <source>
        <dbReference type="Proteomes" id="UP000789901"/>
    </source>
</evidence>
<dbReference type="Gene3D" id="3.90.228.10">
    <property type="match status" value="1"/>
</dbReference>
<name>A0ABN7V7A3_GIGMA</name>
<dbReference type="Proteomes" id="UP000789901">
    <property type="component" value="Unassembled WGS sequence"/>
</dbReference>
<organism evidence="1 2">
    <name type="scientific">Gigaspora margarita</name>
    <dbReference type="NCBI Taxonomy" id="4874"/>
    <lineage>
        <taxon>Eukaryota</taxon>
        <taxon>Fungi</taxon>
        <taxon>Fungi incertae sedis</taxon>
        <taxon>Mucoromycota</taxon>
        <taxon>Glomeromycotina</taxon>
        <taxon>Glomeromycetes</taxon>
        <taxon>Diversisporales</taxon>
        <taxon>Gigasporaceae</taxon>
        <taxon>Gigaspora</taxon>
    </lineage>
</organism>
<gene>
    <name evidence="1" type="ORF">GMARGA_LOCUS15246</name>
</gene>
<evidence type="ECO:0000313" key="1">
    <source>
        <dbReference type="EMBL" id="CAG8739673.1"/>
    </source>
</evidence>
<dbReference type="EMBL" id="CAJVQB010010420">
    <property type="protein sequence ID" value="CAG8739673.1"/>
    <property type="molecule type" value="Genomic_DNA"/>
</dbReference>
<protein>
    <submittedName>
        <fullName evidence="1">13361_t:CDS:1</fullName>
    </submittedName>
</protein>
<comment type="caution">
    <text evidence="1">The sequence shown here is derived from an EMBL/GenBank/DDBJ whole genome shotgun (WGS) entry which is preliminary data.</text>
</comment>
<reference evidence="1 2" key="1">
    <citation type="submission" date="2021-06" db="EMBL/GenBank/DDBJ databases">
        <authorList>
            <person name="Kallberg Y."/>
            <person name="Tangrot J."/>
            <person name="Rosling A."/>
        </authorList>
    </citation>
    <scope>NUCLEOTIDE SEQUENCE [LARGE SCALE GENOMIC DNA]</scope>
    <source>
        <strain evidence="1 2">120-4 pot B 10/14</strain>
    </source>
</reference>
<proteinExistence type="predicted"/>
<dbReference type="SUPFAM" id="SSF56399">
    <property type="entry name" value="ADP-ribosylation"/>
    <property type="match status" value="1"/>
</dbReference>
<feature type="non-terminal residue" evidence="1">
    <location>
        <position position="1"/>
    </location>
</feature>
<accession>A0ABN7V7A3</accession>
<keyword evidence="2" id="KW-1185">Reference proteome</keyword>